<keyword evidence="1" id="KW-0436">Ligase</keyword>
<dbReference type="PANTHER" id="PTHR42780">
    <property type="entry name" value="SOLEUCYL-TRNA SYNTHETASE"/>
    <property type="match status" value="1"/>
</dbReference>
<dbReference type="Pfam" id="PF00133">
    <property type="entry name" value="tRNA-synt_1"/>
    <property type="match status" value="1"/>
</dbReference>
<reference evidence="7 8" key="1">
    <citation type="journal article" date="2021" name="Nat. Plants">
        <title>The Taxus genome provides insights into paclitaxel biosynthesis.</title>
        <authorList>
            <person name="Xiong X."/>
            <person name="Gou J."/>
            <person name="Liao Q."/>
            <person name="Li Y."/>
            <person name="Zhou Q."/>
            <person name="Bi G."/>
            <person name="Li C."/>
            <person name="Du R."/>
            <person name="Wang X."/>
            <person name="Sun T."/>
            <person name="Guo L."/>
            <person name="Liang H."/>
            <person name="Lu P."/>
            <person name="Wu Y."/>
            <person name="Zhang Z."/>
            <person name="Ro D.K."/>
            <person name="Shang Y."/>
            <person name="Huang S."/>
            <person name="Yan J."/>
        </authorList>
    </citation>
    <scope>NUCLEOTIDE SEQUENCE [LARGE SCALE GENOMIC DNA]</scope>
    <source>
        <strain evidence="7">Ta-2019</strain>
    </source>
</reference>
<comment type="caution">
    <text evidence="7">The sequence shown here is derived from an EMBL/GenBank/DDBJ whole genome shotgun (WGS) entry which is preliminary data.</text>
</comment>
<evidence type="ECO:0000259" key="6">
    <source>
        <dbReference type="Pfam" id="PF00133"/>
    </source>
</evidence>
<accession>A0AA38CMA6</accession>
<dbReference type="GO" id="GO:0006428">
    <property type="term" value="P:isoleucyl-tRNA aminoacylation"/>
    <property type="evidence" value="ECO:0007669"/>
    <property type="project" value="TreeGrafter"/>
</dbReference>
<evidence type="ECO:0000256" key="2">
    <source>
        <dbReference type="ARBA" id="ARBA00022741"/>
    </source>
</evidence>
<evidence type="ECO:0000313" key="8">
    <source>
        <dbReference type="Proteomes" id="UP000824469"/>
    </source>
</evidence>
<dbReference type="PANTHER" id="PTHR42780:SF1">
    <property type="entry name" value="ISOLEUCINE--TRNA LIGASE, CYTOPLASMIC"/>
    <property type="match status" value="1"/>
</dbReference>
<dbReference type="AlphaFoldDB" id="A0AA38CMA6"/>
<sequence>FVAVEKIKDQLLENNKQTTWVPDYVKEKRFHNWLENARDWSISRSRFWGTPLPVWISDDGNEKVVVGSIEKLEKLSGIKVTDLHRHKIDHITIPSGRGSKFGVLRRVDDVFDCWFESGSMPYAYIHYPFENKELFESNFPGHFVAEGLDQTRG</sequence>
<dbReference type="GO" id="GO:0004822">
    <property type="term" value="F:isoleucine-tRNA ligase activity"/>
    <property type="evidence" value="ECO:0007669"/>
    <property type="project" value="InterPro"/>
</dbReference>
<dbReference type="InterPro" id="IPR002300">
    <property type="entry name" value="aa-tRNA-synth_Ia"/>
</dbReference>
<feature type="domain" description="Aminoacyl-tRNA synthetase class Ia" evidence="6">
    <location>
        <begin position="1"/>
        <end position="153"/>
    </location>
</feature>
<feature type="non-terminal residue" evidence="7">
    <location>
        <position position="153"/>
    </location>
</feature>
<evidence type="ECO:0000256" key="1">
    <source>
        <dbReference type="ARBA" id="ARBA00022598"/>
    </source>
</evidence>
<keyword evidence="8" id="KW-1185">Reference proteome</keyword>
<evidence type="ECO:0000256" key="3">
    <source>
        <dbReference type="ARBA" id="ARBA00022840"/>
    </source>
</evidence>
<proteinExistence type="predicted"/>
<keyword evidence="4" id="KW-0648">Protein biosynthesis</keyword>
<dbReference type="InterPro" id="IPR014729">
    <property type="entry name" value="Rossmann-like_a/b/a_fold"/>
</dbReference>
<gene>
    <name evidence="7" type="ORF">KI387_014733</name>
</gene>
<protein>
    <recommendedName>
        <fullName evidence="6">Aminoacyl-tRNA synthetase class Ia domain-containing protein</fullName>
    </recommendedName>
</protein>
<keyword evidence="2" id="KW-0547">Nucleotide-binding</keyword>
<evidence type="ECO:0000256" key="4">
    <source>
        <dbReference type="ARBA" id="ARBA00022917"/>
    </source>
</evidence>
<evidence type="ECO:0000256" key="5">
    <source>
        <dbReference type="ARBA" id="ARBA00023146"/>
    </source>
</evidence>
<feature type="non-terminal residue" evidence="7">
    <location>
        <position position="1"/>
    </location>
</feature>
<dbReference type="Proteomes" id="UP000824469">
    <property type="component" value="Unassembled WGS sequence"/>
</dbReference>
<dbReference type="InterPro" id="IPR023586">
    <property type="entry name" value="Ile-tRNA-ligase_type2"/>
</dbReference>
<dbReference type="EMBL" id="JAHRHJ020000009">
    <property type="protein sequence ID" value="KAH9303150.1"/>
    <property type="molecule type" value="Genomic_DNA"/>
</dbReference>
<dbReference type="SUPFAM" id="SSF52374">
    <property type="entry name" value="Nucleotidylyl transferase"/>
    <property type="match status" value="1"/>
</dbReference>
<keyword evidence="5" id="KW-0030">Aminoacyl-tRNA synthetase</keyword>
<evidence type="ECO:0000313" key="7">
    <source>
        <dbReference type="EMBL" id="KAH9303150.1"/>
    </source>
</evidence>
<dbReference type="Gene3D" id="3.40.50.620">
    <property type="entry name" value="HUPs"/>
    <property type="match status" value="1"/>
</dbReference>
<organism evidence="7 8">
    <name type="scientific">Taxus chinensis</name>
    <name type="common">Chinese yew</name>
    <name type="synonym">Taxus wallichiana var. chinensis</name>
    <dbReference type="NCBI Taxonomy" id="29808"/>
    <lineage>
        <taxon>Eukaryota</taxon>
        <taxon>Viridiplantae</taxon>
        <taxon>Streptophyta</taxon>
        <taxon>Embryophyta</taxon>
        <taxon>Tracheophyta</taxon>
        <taxon>Spermatophyta</taxon>
        <taxon>Pinopsida</taxon>
        <taxon>Pinidae</taxon>
        <taxon>Conifers II</taxon>
        <taxon>Cupressales</taxon>
        <taxon>Taxaceae</taxon>
        <taxon>Taxus</taxon>
    </lineage>
</organism>
<name>A0AA38CMA6_TAXCH</name>
<dbReference type="GO" id="GO:0005524">
    <property type="term" value="F:ATP binding"/>
    <property type="evidence" value="ECO:0007669"/>
    <property type="project" value="UniProtKB-KW"/>
</dbReference>
<keyword evidence="3" id="KW-0067">ATP-binding</keyword>